<dbReference type="Proteomes" id="UP000030745">
    <property type="component" value="Unassembled WGS sequence"/>
</dbReference>
<dbReference type="GeneID" id="24142337"/>
<dbReference type="KEGG" id="spar:SPRG_21779"/>
<name>A0A067BUK1_SAPPC</name>
<protein>
    <submittedName>
        <fullName evidence="2">Uncharacterized protein</fullName>
    </submittedName>
</protein>
<keyword evidence="1" id="KW-0472">Membrane</keyword>
<keyword evidence="1" id="KW-1133">Transmembrane helix</keyword>
<keyword evidence="1" id="KW-0812">Transmembrane</keyword>
<proteinExistence type="predicted"/>
<dbReference type="OMA" id="CVEMAPC"/>
<gene>
    <name evidence="2" type="ORF">SPRG_21779</name>
</gene>
<feature type="transmembrane region" description="Helical" evidence="1">
    <location>
        <begin position="427"/>
        <end position="448"/>
    </location>
</feature>
<dbReference type="AlphaFoldDB" id="A0A067BUK1"/>
<evidence type="ECO:0000313" key="3">
    <source>
        <dbReference type="Proteomes" id="UP000030745"/>
    </source>
</evidence>
<dbReference type="EMBL" id="KK583522">
    <property type="protein sequence ID" value="KDO17971.1"/>
    <property type="molecule type" value="Genomic_DNA"/>
</dbReference>
<sequence length="705" mass="77832">PILRNGNPVDLETCWGESLASSVFDDLDTTQSGQLWRQSLHAHPLSIADEAAYWRQHGLRFYETQWQNFKSLGVIETYSVVNALGFAYPLTIKSSNGSLHTTQQTSFKMQWPLASLLWAISANSSGLSGSSLVRQSPRFAFANQTIASILARNGSLSVPLDISFRIVERTLGPFGAIAMRRVAFPPVLVQWSRFLTARFSADMVHASAEAAFAFETIGGGLIDLAMAPLAWGVNGFVGGDLLCPTQPPSQRIGMFYTNQGACSVNMEETLSVDAVMGSLALLAVGPSVNITRTCVEMAPCRTFLESITVFLHVRYTLSERIAMANASRVIADYFTNELPLVLLQYVQNNNETTTLLAQSLLLDPNDVGFHVYGYLYLLEWLHGVREVVTFHGVHGNITSLSGRNAVHKGPINPLELPINVAYYARCVLLYVSGVLFLVVSLACGYIIGSRGHIEGRNMFVVNRVTGLVWIGRPLIFLRSTTAICLLSTAKLDLAQANGFFYMVAIPQSWFSTIMAAGETTWLVFILNDTFSVWTQQYTPLYATPSSVLVWAASAIWSLLSPVKHSARLQRKCSVPIVDMQLVCDSGVVRIGDPTRVTGLVGLTLSLLVGTYLLQRVRYHGREESGLRSHLLYVTAYHHFAQDGWLLDGVYYIDRVSAAINGVLTLRLPRTRKTVLLDIKTWRLFHVDALIASENTPHLSYAIPLQ</sequence>
<reference evidence="2 3" key="1">
    <citation type="journal article" date="2013" name="PLoS Genet.">
        <title>Distinctive expansion of potential virulence genes in the genome of the oomycete fish pathogen Saprolegnia parasitica.</title>
        <authorList>
            <person name="Jiang R.H."/>
            <person name="de Bruijn I."/>
            <person name="Haas B.J."/>
            <person name="Belmonte R."/>
            <person name="Lobach L."/>
            <person name="Christie J."/>
            <person name="van den Ackerveken G."/>
            <person name="Bottin A."/>
            <person name="Bulone V."/>
            <person name="Diaz-Moreno S.M."/>
            <person name="Dumas B."/>
            <person name="Fan L."/>
            <person name="Gaulin E."/>
            <person name="Govers F."/>
            <person name="Grenville-Briggs L.J."/>
            <person name="Horner N.R."/>
            <person name="Levin J.Z."/>
            <person name="Mammella M."/>
            <person name="Meijer H.J."/>
            <person name="Morris P."/>
            <person name="Nusbaum C."/>
            <person name="Oome S."/>
            <person name="Phillips A.J."/>
            <person name="van Rooyen D."/>
            <person name="Rzeszutek E."/>
            <person name="Saraiva M."/>
            <person name="Secombes C.J."/>
            <person name="Seidl M.F."/>
            <person name="Snel B."/>
            <person name="Stassen J.H."/>
            <person name="Sykes S."/>
            <person name="Tripathy S."/>
            <person name="van den Berg H."/>
            <person name="Vega-Arreguin J.C."/>
            <person name="Wawra S."/>
            <person name="Young S.K."/>
            <person name="Zeng Q."/>
            <person name="Dieguez-Uribeondo J."/>
            <person name="Russ C."/>
            <person name="Tyler B.M."/>
            <person name="van West P."/>
        </authorList>
    </citation>
    <scope>NUCLEOTIDE SEQUENCE [LARGE SCALE GENOMIC DNA]</scope>
    <source>
        <strain evidence="2 3">CBS 223.65</strain>
    </source>
</reference>
<feature type="transmembrane region" description="Helical" evidence="1">
    <location>
        <begin position="509"/>
        <end position="527"/>
    </location>
</feature>
<evidence type="ECO:0000256" key="1">
    <source>
        <dbReference type="SAM" id="Phobius"/>
    </source>
</evidence>
<organism evidence="2 3">
    <name type="scientific">Saprolegnia parasitica (strain CBS 223.65)</name>
    <dbReference type="NCBI Taxonomy" id="695850"/>
    <lineage>
        <taxon>Eukaryota</taxon>
        <taxon>Sar</taxon>
        <taxon>Stramenopiles</taxon>
        <taxon>Oomycota</taxon>
        <taxon>Saprolegniomycetes</taxon>
        <taxon>Saprolegniales</taxon>
        <taxon>Saprolegniaceae</taxon>
        <taxon>Saprolegnia</taxon>
    </lineage>
</organism>
<accession>A0A067BUK1</accession>
<evidence type="ECO:0000313" key="2">
    <source>
        <dbReference type="EMBL" id="KDO17971.1"/>
    </source>
</evidence>
<dbReference type="RefSeq" id="XP_012211316.1">
    <property type="nucleotide sequence ID" value="XM_012355926.1"/>
</dbReference>
<feature type="transmembrane region" description="Helical" evidence="1">
    <location>
        <begin position="539"/>
        <end position="559"/>
    </location>
</feature>
<dbReference type="VEuPathDB" id="FungiDB:SPRG_21779"/>
<keyword evidence="3" id="KW-1185">Reference proteome</keyword>
<dbReference type="OrthoDB" id="75626at2759"/>
<feature type="non-terminal residue" evidence="2">
    <location>
        <position position="1"/>
    </location>
</feature>